<gene>
    <name evidence="1" type="ordered locus">Sfum_3332</name>
</gene>
<dbReference type="eggNOG" id="COG1541">
    <property type="taxonomic scope" value="Bacteria"/>
</dbReference>
<dbReference type="OrthoDB" id="5484550at2"/>
<keyword evidence="2" id="KW-1185">Reference proteome</keyword>
<dbReference type="InterPro" id="IPR053158">
    <property type="entry name" value="CapK_Type1_Caps_Biosynth"/>
</dbReference>
<protein>
    <submittedName>
        <fullName evidence="1">Coenzyme F390 synthetase-like</fullName>
    </submittedName>
</protein>
<dbReference type="STRING" id="335543.Sfum_3332"/>
<dbReference type="SUPFAM" id="SSF56801">
    <property type="entry name" value="Acetyl-CoA synthetase-like"/>
    <property type="match status" value="1"/>
</dbReference>
<dbReference type="HOGENOM" id="CLU_035301_5_3_7"/>
<accession>A0LNK3</accession>
<dbReference type="Gene3D" id="3.40.50.12780">
    <property type="entry name" value="N-terminal domain of ligase-like"/>
    <property type="match status" value="1"/>
</dbReference>
<dbReference type="InterPro" id="IPR042099">
    <property type="entry name" value="ANL_N_sf"/>
</dbReference>
<dbReference type="Proteomes" id="UP000001784">
    <property type="component" value="Chromosome"/>
</dbReference>
<dbReference type="EMBL" id="CP000478">
    <property type="protein sequence ID" value="ABK19005.1"/>
    <property type="molecule type" value="Genomic_DNA"/>
</dbReference>
<sequence>MRAYQEEALEKILSFACDQIPAYRHLRSVVARFRPFDALQEFPLLDKETLQSDMSGYLPRDFDRIPHHECSTGGTSGNQLRFFLDDQSQSIEMAFMHLQWARVGYTPGCRKATFRGVEFRSVSDRIYWQPNPVYNELQFSPFHMNEATLDRYLHKLGQYRPRFIHGYPSAISLLADFITRNRLKTGIRLQLDAVLLASEGILPGQRELIEEAFSTRVYSWYGHSERVVLAGECEKSPAYHHFPDYGILEIIDDNGNVLQKEGEPGEIVGTGLINRSLPLIRYRTGDKARMLGHECACGRSFDRFDQVEGRWRQEFVIGKTGSRISLAALNMHGPLFDHIVRYQYYQKRAGELQLRVMVSSGFTALEKKALQEAYARKTGSELSVEVKTVEDIPLTSRGKLRRLVQNLQTGPSFSEI</sequence>
<dbReference type="RefSeq" id="WP_011700130.1">
    <property type="nucleotide sequence ID" value="NC_008554.1"/>
</dbReference>
<evidence type="ECO:0000313" key="2">
    <source>
        <dbReference type="Proteomes" id="UP000001784"/>
    </source>
</evidence>
<dbReference type="KEGG" id="sfu:Sfum_3332"/>
<dbReference type="PANTHER" id="PTHR36932:SF1">
    <property type="entry name" value="CAPSULAR POLYSACCHARIDE BIOSYNTHESIS PROTEIN"/>
    <property type="match status" value="1"/>
</dbReference>
<reference evidence="1 2" key="1">
    <citation type="submission" date="2006-10" db="EMBL/GenBank/DDBJ databases">
        <title>Complete sequence of Syntrophobacter fumaroxidans MPOB.</title>
        <authorList>
            <consortium name="US DOE Joint Genome Institute"/>
            <person name="Copeland A."/>
            <person name="Lucas S."/>
            <person name="Lapidus A."/>
            <person name="Barry K."/>
            <person name="Detter J.C."/>
            <person name="Glavina del Rio T."/>
            <person name="Hammon N."/>
            <person name="Israni S."/>
            <person name="Pitluck S."/>
            <person name="Goltsman E.G."/>
            <person name="Martinez M."/>
            <person name="Schmutz J."/>
            <person name="Larimer F."/>
            <person name="Land M."/>
            <person name="Hauser L."/>
            <person name="Kyrpides N."/>
            <person name="Kim E."/>
            <person name="Boone D.R."/>
            <person name="Brockman F."/>
            <person name="Culley D."/>
            <person name="Ferry J."/>
            <person name="Gunsalus R."/>
            <person name="McInerney M.J."/>
            <person name="Morrison M."/>
            <person name="Plugge C."/>
            <person name="Rohlin L."/>
            <person name="Scholten J."/>
            <person name="Sieber J."/>
            <person name="Stams A.J.M."/>
            <person name="Worm P."/>
            <person name="Henstra A.M."/>
            <person name="Richardson P."/>
        </authorList>
    </citation>
    <scope>NUCLEOTIDE SEQUENCE [LARGE SCALE GENOMIC DNA]</scope>
    <source>
        <strain evidence="2">DSM 10017 / MPOB</strain>
    </source>
</reference>
<dbReference type="AlphaFoldDB" id="A0LNK3"/>
<evidence type="ECO:0000313" key="1">
    <source>
        <dbReference type="EMBL" id="ABK19005.1"/>
    </source>
</evidence>
<dbReference type="PANTHER" id="PTHR36932">
    <property type="entry name" value="CAPSULAR POLYSACCHARIDE BIOSYNTHESIS PROTEIN"/>
    <property type="match status" value="1"/>
</dbReference>
<proteinExistence type="predicted"/>
<organism evidence="1 2">
    <name type="scientific">Syntrophobacter fumaroxidans (strain DSM 10017 / MPOB)</name>
    <dbReference type="NCBI Taxonomy" id="335543"/>
    <lineage>
        <taxon>Bacteria</taxon>
        <taxon>Pseudomonadati</taxon>
        <taxon>Thermodesulfobacteriota</taxon>
        <taxon>Syntrophobacteria</taxon>
        <taxon>Syntrophobacterales</taxon>
        <taxon>Syntrophobacteraceae</taxon>
        <taxon>Syntrophobacter</taxon>
    </lineage>
</organism>
<name>A0LNK3_SYNFM</name>
<dbReference type="InParanoid" id="A0LNK3"/>